<sequence length="45" mass="5360">MERLVSIEVIPYKSHKEKMRLTKELRGTTVIVEDNYLIVERLMVV</sequence>
<evidence type="ECO:0000313" key="1">
    <source>
        <dbReference type="EMBL" id="MBU5486489.1"/>
    </source>
</evidence>
<reference evidence="1 2" key="1">
    <citation type="submission" date="2021-06" db="EMBL/GenBank/DDBJ databases">
        <authorList>
            <person name="Sun Q."/>
            <person name="Li D."/>
        </authorList>
    </citation>
    <scope>NUCLEOTIDE SEQUENCE [LARGE SCALE GENOMIC DNA]</scope>
    <source>
        <strain evidence="1 2">MSJ-11</strain>
    </source>
</reference>
<dbReference type="EMBL" id="JAHLQF010000006">
    <property type="protein sequence ID" value="MBU5486489.1"/>
    <property type="molecule type" value="Genomic_DNA"/>
</dbReference>
<accession>A0ABS6EQ22</accession>
<name>A0ABS6EQ22_9CLOT</name>
<comment type="caution">
    <text evidence="1">The sequence shown here is derived from an EMBL/GenBank/DDBJ whole genome shotgun (WGS) entry which is preliminary data.</text>
</comment>
<dbReference type="RefSeq" id="WP_216441087.1">
    <property type="nucleotide sequence ID" value="NZ_JAHLQF010000006.1"/>
</dbReference>
<organism evidence="1 2">
    <name type="scientific">Clostridium mobile</name>
    <dbReference type="NCBI Taxonomy" id="2841512"/>
    <lineage>
        <taxon>Bacteria</taxon>
        <taxon>Bacillati</taxon>
        <taxon>Bacillota</taxon>
        <taxon>Clostridia</taxon>
        <taxon>Eubacteriales</taxon>
        <taxon>Clostridiaceae</taxon>
        <taxon>Clostridium</taxon>
    </lineage>
</organism>
<protein>
    <submittedName>
        <fullName evidence="1">Uncharacterized protein</fullName>
    </submittedName>
</protein>
<keyword evidence="2" id="KW-1185">Reference proteome</keyword>
<dbReference type="Proteomes" id="UP000726170">
    <property type="component" value="Unassembled WGS sequence"/>
</dbReference>
<evidence type="ECO:0000313" key="2">
    <source>
        <dbReference type="Proteomes" id="UP000726170"/>
    </source>
</evidence>
<gene>
    <name evidence="1" type="ORF">KQI86_19495</name>
</gene>
<proteinExistence type="predicted"/>